<organism evidence="1 2">
    <name type="scientific">Olivibacter domesticus</name>
    <name type="common">Pseudosphingobacterium domesticum</name>
    <dbReference type="NCBI Taxonomy" id="407022"/>
    <lineage>
        <taxon>Bacteria</taxon>
        <taxon>Pseudomonadati</taxon>
        <taxon>Bacteroidota</taxon>
        <taxon>Sphingobacteriia</taxon>
        <taxon>Sphingobacteriales</taxon>
        <taxon>Sphingobacteriaceae</taxon>
        <taxon>Olivibacter</taxon>
    </lineage>
</organism>
<keyword evidence="2" id="KW-1185">Reference proteome</keyword>
<dbReference type="EMBL" id="FOAF01000001">
    <property type="protein sequence ID" value="SEK72784.1"/>
    <property type="molecule type" value="Genomic_DNA"/>
</dbReference>
<evidence type="ECO:0000313" key="2">
    <source>
        <dbReference type="Proteomes" id="UP000199421"/>
    </source>
</evidence>
<accession>A0A1H7JEF9</accession>
<name>A0A1H7JEF9_OLID1</name>
<protein>
    <submittedName>
        <fullName evidence="1">Uncharacterized protein</fullName>
    </submittedName>
</protein>
<gene>
    <name evidence="1" type="ORF">SAMN05661044_00987</name>
</gene>
<dbReference type="STRING" id="407022.SAMN05661044_00987"/>
<dbReference type="Proteomes" id="UP000199421">
    <property type="component" value="Unassembled WGS sequence"/>
</dbReference>
<dbReference type="AlphaFoldDB" id="A0A1H7JEF9"/>
<evidence type="ECO:0000313" key="1">
    <source>
        <dbReference type="EMBL" id="SEK72784.1"/>
    </source>
</evidence>
<reference evidence="2" key="1">
    <citation type="submission" date="2016-10" db="EMBL/GenBank/DDBJ databases">
        <authorList>
            <person name="Varghese N."/>
            <person name="Submissions S."/>
        </authorList>
    </citation>
    <scope>NUCLEOTIDE SEQUENCE [LARGE SCALE GENOMIC DNA]</scope>
    <source>
        <strain evidence="2">DSM 18733</strain>
    </source>
</reference>
<sequence>MLNGIFNQLSVAINPYFVKTPYLYKGLSILSLFNSYVHLKNSSDKAITILKRMGDHFL</sequence>
<proteinExistence type="predicted"/>